<keyword evidence="1 5" id="KW-0489">Methyltransferase</keyword>
<dbReference type="PRINTS" id="PR02008">
    <property type="entry name" value="RCMTFAMILY"/>
</dbReference>
<protein>
    <submittedName>
        <fullName evidence="7">Uncharacterized protein AlNc14C1692G13037</fullName>
    </submittedName>
</protein>
<dbReference type="GO" id="GO:0001510">
    <property type="term" value="P:RNA methylation"/>
    <property type="evidence" value="ECO:0007669"/>
    <property type="project" value="InterPro"/>
</dbReference>
<dbReference type="SUPFAM" id="SSF53335">
    <property type="entry name" value="S-adenosyl-L-methionine-dependent methyltransferases"/>
    <property type="match status" value="1"/>
</dbReference>
<dbReference type="PANTHER" id="PTHR22807:SF16">
    <property type="entry name" value="SAM-DEPENDENT MTASE RSMB_NOP-TYPE DOMAIN-CONTAINING PROTEIN"/>
    <property type="match status" value="1"/>
</dbReference>
<dbReference type="InterPro" id="IPR001678">
    <property type="entry name" value="MeTrfase_RsmB-F_NOP2_dom"/>
</dbReference>
<dbReference type="EMBL" id="FR825118">
    <property type="protein sequence ID" value="CCA28236.1"/>
    <property type="molecule type" value="Genomic_DNA"/>
</dbReference>
<proteinExistence type="inferred from homology"/>
<dbReference type="InterPro" id="IPR049560">
    <property type="entry name" value="MeTrfase_RsmB-F_NOP2_cat"/>
</dbReference>
<evidence type="ECO:0000256" key="1">
    <source>
        <dbReference type="ARBA" id="ARBA00022603"/>
    </source>
</evidence>
<sequence length="173" mass="20076">MFDTKTLEENGPTRIRINKSARARQARRKDVWAFDSMLYDKVLVDAECTHDGSIRHLQKLKTLEAWTNYMEKYLNATQLERIRDLQHHLIRNGFRLLKVGGIMIYSTCSLSIRQNEDIVRDFLSETPNAKLFAMHPHDSLPCDPGSLEGTLRFSPRRNTSGLFIARIQKVEDN</sequence>
<evidence type="ECO:0000256" key="2">
    <source>
        <dbReference type="ARBA" id="ARBA00022679"/>
    </source>
</evidence>
<reference evidence="7" key="2">
    <citation type="submission" date="2011-02" db="EMBL/GenBank/DDBJ databases">
        <authorList>
            <person name="MacLean D."/>
        </authorList>
    </citation>
    <scope>NUCLEOTIDE SEQUENCE</scope>
</reference>
<name>F0X2T3_9STRA</name>
<dbReference type="Pfam" id="PF01189">
    <property type="entry name" value="Methyltr_RsmB-F"/>
    <property type="match status" value="1"/>
</dbReference>
<dbReference type="PROSITE" id="PS51686">
    <property type="entry name" value="SAM_MT_RSMB_NOP"/>
    <property type="match status" value="1"/>
</dbReference>
<comment type="caution">
    <text evidence="5">Lacks conserved residue(s) required for the propagation of feature annotation.</text>
</comment>
<dbReference type="HOGENOM" id="CLU_1550366_0_0_1"/>
<dbReference type="GO" id="GO:0003723">
    <property type="term" value="F:RNA binding"/>
    <property type="evidence" value="ECO:0007669"/>
    <property type="project" value="UniProtKB-UniRule"/>
</dbReference>
<evidence type="ECO:0000256" key="3">
    <source>
        <dbReference type="ARBA" id="ARBA00022691"/>
    </source>
</evidence>
<evidence type="ECO:0000256" key="4">
    <source>
        <dbReference type="ARBA" id="ARBA00022884"/>
    </source>
</evidence>
<dbReference type="GO" id="GO:0008173">
    <property type="term" value="F:RNA methyltransferase activity"/>
    <property type="evidence" value="ECO:0007669"/>
    <property type="project" value="InterPro"/>
</dbReference>
<gene>
    <name evidence="7" type="primary">AlNc14C1692G13037</name>
    <name evidence="7" type="ORF">ALNC14_143800</name>
</gene>
<evidence type="ECO:0000256" key="5">
    <source>
        <dbReference type="PROSITE-ProRule" id="PRU01023"/>
    </source>
</evidence>
<keyword evidence="3 5" id="KW-0949">S-adenosyl-L-methionine</keyword>
<dbReference type="Gene3D" id="3.40.50.150">
    <property type="entry name" value="Vaccinia Virus protein VP39"/>
    <property type="match status" value="1"/>
</dbReference>
<reference evidence="7" key="1">
    <citation type="journal article" date="2011" name="PLoS Biol.">
        <title>Gene gain and loss during evolution of obligate parasitism in the white rust pathogen of Arabidopsis thaliana.</title>
        <authorList>
            <person name="Kemen E."/>
            <person name="Gardiner A."/>
            <person name="Schultz-Larsen T."/>
            <person name="Kemen A.C."/>
            <person name="Balmuth A.L."/>
            <person name="Robert-Seilaniantz A."/>
            <person name="Bailey K."/>
            <person name="Holub E."/>
            <person name="Studholme D.J."/>
            <person name="Maclean D."/>
            <person name="Jones J.D."/>
        </authorList>
    </citation>
    <scope>NUCLEOTIDE SEQUENCE</scope>
</reference>
<accession>F0X2T3</accession>
<feature type="active site" description="Nucleophile" evidence="5">
    <location>
        <position position="108"/>
    </location>
</feature>
<keyword evidence="2 5" id="KW-0808">Transferase</keyword>
<dbReference type="AlphaFoldDB" id="F0X2T3"/>
<dbReference type="InterPro" id="IPR029063">
    <property type="entry name" value="SAM-dependent_MTases_sf"/>
</dbReference>
<evidence type="ECO:0000313" key="7">
    <source>
        <dbReference type="EMBL" id="CCA28236.1"/>
    </source>
</evidence>
<dbReference type="PANTHER" id="PTHR22807">
    <property type="entry name" value="NOP2 YEAST -RELATED NOL1/NOP2/FMU SUN DOMAIN-CONTAINING"/>
    <property type="match status" value="1"/>
</dbReference>
<organism evidence="7">
    <name type="scientific">Albugo laibachii Nc14</name>
    <dbReference type="NCBI Taxonomy" id="890382"/>
    <lineage>
        <taxon>Eukaryota</taxon>
        <taxon>Sar</taxon>
        <taxon>Stramenopiles</taxon>
        <taxon>Oomycota</taxon>
        <taxon>Peronosporomycetes</taxon>
        <taxon>Albuginales</taxon>
        <taxon>Albuginaceae</taxon>
        <taxon>Albugo</taxon>
    </lineage>
</organism>
<comment type="similarity">
    <text evidence="5">Belongs to the class I-like SAM-binding methyltransferase superfamily. RsmB/NOP family.</text>
</comment>
<feature type="binding site" evidence="5">
    <location>
        <position position="45"/>
    </location>
    <ligand>
        <name>S-adenosyl-L-methionine</name>
        <dbReference type="ChEBI" id="CHEBI:59789"/>
    </ligand>
</feature>
<keyword evidence="4 5" id="KW-0694">RNA-binding</keyword>
<feature type="domain" description="SAM-dependent MTase RsmB/NOP-type" evidence="6">
    <location>
        <begin position="1"/>
        <end position="170"/>
    </location>
</feature>
<dbReference type="InterPro" id="IPR023267">
    <property type="entry name" value="RCMT"/>
</dbReference>
<evidence type="ECO:0000259" key="6">
    <source>
        <dbReference type="PROSITE" id="PS51686"/>
    </source>
</evidence>